<keyword evidence="3" id="KW-0812">Transmembrane</keyword>
<evidence type="ECO:0000313" key="4">
    <source>
        <dbReference type="EMBL" id="GGL64089.1"/>
    </source>
</evidence>
<evidence type="ECO:0000256" key="2">
    <source>
        <dbReference type="ARBA" id="ARBA00023186"/>
    </source>
</evidence>
<accession>A0A917S886</accession>
<dbReference type="RefSeq" id="WP_188895533.1">
    <property type="nucleotide sequence ID" value="NZ_BMMZ01000005.1"/>
</dbReference>
<keyword evidence="2" id="KW-0143">Chaperone</keyword>
<dbReference type="AlphaFoldDB" id="A0A917S886"/>
<keyword evidence="5" id="KW-1185">Reference proteome</keyword>
<dbReference type="Gene3D" id="3.50.7.10">
    <property type="entry name" value="GroEL"/>
    <property type="match status" value="1"/>
</dbReference>
<name>A0A917S886_9ACTN</name>
<reference evidence="4" key="2">
    <citation type="submission" date="2020-09" db="EMBL/GenBank/DDBJ databases">
        <authorList>
            <person name="Sun Q."/>
            <person name="Zhou Y."/>
        </authorList>
    </citation>
    <scope>NUCLEOTIDE SEQUENCE</scope>
    <source>
        <strain evidence="4">CGMCC 4.7306</strain>
    </source>
</reference>
<sequence length="234" mass="25467">MDGWLIGLIALVVIGVGLIAFGAFSDRRKNRRAVAEMLSPPPRTIPSMPPDAQRPRYLSTLQAHRVTDPRPALDDDQQRHLAGQLKAAGTVRIPVGFAAPEFITDTGSGRAVIDSPRLLVSAEPIMAIRELISVLEHMITDHTALVVVAPTLSSEVLDTLVVNHLQRMIDVVAVVTRDPIPVDTIVEATGATLVSRIDLQNGYVSDQHLGRCDRWVSDRKVSYVVRGPSRSTPP</sequence>
<comment type="caution">
    <text evidence="4">The sequence shown here is derived from an EMBL/GenBank/DDBJ whole genome shotgun (WGS) entry which is preliminary data.</text>
</comment>
<keyword evidence="3" id="KW-1133">Transmembrane helix</keyword>
<dbReference type="Proteomes" id="UP000613840">
    <property type="component" value="Unassembled WGS sequence"/>
</dbReference>
<keyword evidence="3" id="KW-0472">Membrane</keyword>
<evidence type="ECO:0000313" key="5">
    <source>
        <dbReference type="Proteomes" id="UP000613840"/>
    </source>
</evidence>
<dbReference type="GO" id="GO:0140662">
    <property type="term" value="F:ATP-dependent protein folding chaperone"/>
    <property type="evidence" value="ECO:0007669"/>
    <property type="project" value="InterPro"/>
</dbReference>
<dbReference type="InterPro" id="IPR001844">
    <property type="entry name" value="Cpn60/GroEL"/>
</dbReference>
<organism evidence="4 5">
    <name type="scientific">Microlunatus endophyticus</name>
    <dbReference type="NCBI Taxonomy" id="1716077"/>
    <lineage>
        <taxon>Bacteria</taxon>
        <taxon>Bacillati</taxon>
        <taxon>Actinomycetota</taxon>
        <taxon>Actinomycetes</taxon>
        <taxon>Propionibacteriales</taxon>
        <taxon>Propionibacteriaceae</taxon>
        <taxon>Microlunatus</taxon>
    </lineage>
</organism>
<evidence type="ECO:0000256" key="3">
    <source>
        <dbReference type="SAM" id="Phobius"/>
    </source>
</evidence>
<evidence type="ECO:0000256" key="1">
    <source>
        <dbReference type="ARBA" id="ARBA00006607"/>
    </source>
</evidence>
<comment type="similarity">
    <text evidence="1">Belongs to the chaperonin (HSP60) family.</text>
</comment>
<protein>
    <submittedName>
        <fullName evidence="4">Uncharacterized protein</fullName>
    </submittedName>
</protein>
<gene>
    <name evidence="4" type="ORF">GCM10011575_23200</name>
</gene>
<dbReference type="InterPro" id="IPR027409">
    <property type="entry name" value="GroEL-like_apical_dom_sf"/>
</dbReference>
<reference evidence="4" key="1">
    <citation type="journal article" date="2014" name="Int. J. Syst. Evol. Microbiol.">
        <title>Complete genome sequence of Corynebacterium casei LMG S-19264T (=DSM 44701T), isolated from a smear-ripened cheese.</title>
        <authorList>
            <consortium name="US DOE Joint Genome Institute (JGI-PGF)"/>
            <person name="Walter F."/>
            <person name="Albersmeier A."/>
            <person name="Kalinowski J."/>
            <person name="Ruckert C."/>
        </authorList>
    </citation>
    <scope>NUCLEOTIDE SEQUENCE</scope>
    <source>
        <strain evidence="4">CGMCC 4.7306</strain>
    </source>
</reference>
<dbReference type="PANTHER" id="PTHR45633">
    <property type="entry name" value="60 KDA HEAT SHOCK PROTEIN, MITOCHONDRIAL"/>
    <property type="match status" value="1"/>
</dbReference>
<proteinExistence type="inferred from homology"/>
<dbReference type="SUPFAM" id="SSF52029">
    <property type="entry name" value="GroEL apical domain-like"/>
    <property type="match status" value="1"/>
</dbReference>
<dbReference type="EMBL" id="BMMZ01000005">
    <property type="protein sequence ID" value="GGL64089.1"/>
    <property type="molecule type" value="Genomic_DNA"/>
</dbReference>
<dbReference type="GO" id="GO:0042026">
    <property type="term" value="P:protein refolding"/>
    <property type="evidence" value="ECO:0007669"/>
    <property type="project" value="InterPro"/>
</dbReference>
<feature type="transmembrane region" description="Helical" evidence="3">
    <location>
        <begin position="6"/>
        <end position="24"/>
    </location>
</feature>